<dbReference type="Proteomes" id="UP001252613">
    <property type="component" value="Unassembled WGS sequence"/>
</dbReference>
<evidence type="ECO:0000313" key="1">
    <source>
        <dbReference type="EMBL" id="MDR6959510.1"/>
    </source>
</evidence>
<dbReference type="RefSeq" id="WP_310362829.1">
    <property type="nucleotide sequence ID" value="NZ_JAVDVC010000006.1"/>
</dbReference>
<comment type="caution">
    <text evidence="1">The sequence shown here is derived from an EMBL/GenBank/DDBJ whole genome shotgun (WGS) entry which is preliminary data.</text>
</comment>
<reference evidence="1" key="1">
    <citation type="submission" date="2023-07" db="EMBL/GenBank/DDBJ databases">
        <title>Sorghum-associated microbial communities from plants grown in Nebraska, USA.</title>
        <authorList>
            <person name="Schachtman D."/>
        </authorList>
    </citation>
    <scope>NUCLEOTIDE SEQUENCE</scope>
    <source>
        <strain evidence="1">3432</strain>
    </source>
</reference>
<dbReference type="EMBL" id="JAVDVC010000006">
    <property type="protein sequence ID" value="MDR6959510.1"/>
    <property type="molecule type" value="Genomic_DNA"/>
</dbReference>
<dbReference type="AlphaFoldDB" id="A0AAW8MCR9"/>
<accession>A0AAW8MCR9</accession>
<evidence type="ECO:0000313" key="2">
    <source>
        <dbReference type="Proteomes" id="UP001252613"/>
    </source>
</evidence>
<proteinExistence type="predicted"/>
<name>A0AAW8MCR9_9PSED</name>
<protein>
    <submittedName>
        <fullName evidence="1">Uncharacterized protein</fullName>
    </submittedName>
</protein>
<organism evidence="1 2">
    <name type="scientific">Pseudomonas brassicacearum</name>
    <dbReference type="NCBI Taxonomy" id="930166"/>
    <lineage>
        <taxon>Bacteria</taxon>
        <taxon>Pseudomonadati</taxon>
        <taxon>Pseudomonadota</taxon>
        <taxon>Gammaproteobacteria</taxon>
        <taxon>Pseudomonadales</taxon>
        <taxon>Pseudomonadaceae</taxon>
        <taxon>Pseudomonas</taxon>
    </lineage>
</organism>
<sequence>MRICIAYIQGPDDNSKAGQAIARVPNWTFETASVSAGNVRANLACSRTLLVFRPTGIELALQEATRALVEKSPSAKRLFARLMRRLFDTGSVSQSVHQTALPGHYAFEPTVTVSANLEH</sequence>
<gene>
    <name evidence="1" type="ORF">J2W43_003507</name>
</gene>